<protein>
    <submittedName>
        <fullName evidence="8">RNA polymerase sigma factor SigA</fullName>
    </submittedName>
</protein>
<dbReference type="GO" id="GO:0006352">
    <property type="term" value="P:DNA-templated transcription initiation"/>
    <property type="evidence" value="ECO:0007669"/>
    <property type="project" value="InterPro"/>
</dbReference>
<dbReference type="InterPro" id="IPR050239">
    <property type="entry name" value="Sigma-70_RNA_pol_init_factors"/>
</dbReference>
<keyword evidence="1" id="KW-0805">Transcription regulation</keyword>
<dbReference type="OrthoDB" id="9780321at2"/>
<dbReference type="CDD" id="cd06171">
    <property type="entry name" value="Sigma70_r4"/>
    <property type="match status" value="1"/>
</dbReference>
<dbReference type="AlphaFoldDB" id="A0A517SSG9"/>
<keyword evidence="4" id="KW-0804">Transcription</keyword>
<dbReference type="SUPFAM" id="SSF88946">
    <property type="entry name" value="Sigma2 domain of RNA polymerase sigma factors"/>
    <property type="match status" value="1"/>
</dbReference>
<evidence type="ECO:0000313" key="8">
    <source>
        <dbReference type="EMBL" id="QDT59070.1"/>
    </source>
</evidence>
<dbReference type="Gene3D" id="1.10.601.10">
    <property type="entry name" value="RNA Polymerase Primary Sigma Factor"/>
    <property type="match status" value="1"/>
</dbReference>
<dbReference type="InterPro" id="IPR000943">
    <property type="entry name" value="RNA_pol_sigma70"/>
</dbReference>
<keyword evidence="2" id="KW-0731">Sigma factor</keyword>
<dbReference type="InterPro" id="IPR013325">
    <property type="entry name" value="RNA_pol_sigma_r2"/>
</dbReference>
<dbReference type="NCBIfam" id="TIGR02937">
    <property type="entry name" value="sigma70-ECF"/>
    <property type="match status" value="1"/>
</dbReference>
<evidence type="ECO:0000259" key="7">
    <source>
        <dbReference type="Pfam" id="PF04545"/>
    </source>
</evidence>
<gene>
    <name evidence="8" type="primary">sigA_6</name>
    <name evidence="8" type="ORF">SV7mr_15760</name>
</gene>
<dbReference type="InterPro" id="IPR014284">
    <property type="entry name" value="RNA_pol_sigma-70_dom"/>
</dbReference>
<name>A0A517SSG9_9BACT</name>
<accession>A0A517SSG9</accession>
<sequence>MNDAGRNRPSNSQVSTRERSPVVLPPRRPRWMSSAELEEALRFAQNRSSVSVDCDRSELVRLTKQFLRRETAFISHPAHNNPSAGKEIFSTPLDLQGSAKGSKSRVPKSVADMPIHFGRMCQTTLLTPDQERMLFQRMNYLLQQAEAHRRQLNPSRPSRVRLEVIDQLIAMAEWHRDRLVEANLRLVFSIVKKFVNPNHTFEELLSDGIVALIRAVEKFDFDRGFRFSTYATQVIRRNAYRTVVTQQQERQKTIGGFQDMDLDVTEETRESAISEKRWHELRSRLNRMLSLLDRRERFIIRTRFSLGPHRKVYTLQYLAQRLGVSKERVRQLERRAMDKLRTMVDDAALGDLDLAI</sequence>
<dbReference type="SUPFAM" id="SSF88659">
    <property type="entry name" value="Sigma3 and sigma4 domains of RNA polymerase sigma factors"/>
    <property type="match status" value="1"/>
</dbReference>
<dbReference type="GO" id="GO:0003677">
    <property type="term" value="F:DNA binding"/>
    <property type="evidence" value="ECO:0007669"/>
    <property type="project" value="UniProtKB-KW"/>
</dbReference>
<organism evidence="8 9">
    <name type="scientific">Stieleria bergensis</name>
    <dbReference type="NCBI Taxonomy" id="2528025"/>
    <lineage>
        <taxon>Bacteria</taxon>
        <taxon>Pseudomonadati</taxon>
        <taxon>Planctomycetota</taxon>
        <taxon>Planctomycetia</taxon>
        <taxon>Pirellulales</taxon>
        <taxon>Pirellulaceae</taxon>
        <taxon>Stieleria</taxon>
    </lineage>
</organism>
<feature type="domain" description="RNA polymerase sigma-70 region 4" evidence="7">
    <location>
        <begin position="289"/>
        <end position="341"/>
    </location>
</feature>
<reference evidence="8 9" key="1">
    <citation type="submission" date="2019-02" db="EMBL/GenBank/DDBJ databases">
        <title>Deep-cultivation of Planctomycetes and their phenomic and genomic characterization uncovers novel biology.</title>
        <authorList>
            <person name="Wiegand S."/>
            <person name="Jogler M."/>
            <person name="Boedeker C."/>
            <person name="Pinto D."/>
            <person name="Vollmers J."/>
            <person name="Rivas-Marin E."/>
            <person name="Kohn T."/>
            <person name="Peeters S.H."/>
            <person name="Heuer A."/>
            <person name="Rast P."/>
            <person name="Oberbeckmann S."/>
            <person name="Bunk B."/>
            <person name="Jeske O."/>
            <person name="Meyerdierks A."/>
            <person name="Storesund J.E."/>
            <person name="Kallscheuer N."/>
            <person name="Luecker S."/>
            <person name="Lage O.M."/>
            <person name="Pohl T."/>
            <person name="Merkel B.J."/>
            <person name="Hornburger P."/>
            <person name="Mueller R.-W."/>
            <person name="Bruemmer F."/>
            <person name="Labrenz M."/>
            <person name="Spormann A.M."/>
            <person name="Op den Camp H."/>
            <person name="Overmann J."/>
            <person name="Amann R."/>
            <person name="Jetten M.S.M."/>
            <person name="Mascher T."/>
            <person name="Medema M.H."/>
            <person name="Devos D.P."/>
            <person name="Kaster A.-K."/>
            <person name="Ovreas L."/>
            <person name="Rohde M."/>
            <person name="Galperin M.Y."/>
            <person name="Jogler C."/>
        </authorList>
    </citation>
    <scope>NUCLEOTIDE SEQUENCE [LARGE SCALE GENOMIC DNA]</scope>
    <source>
        <strain evidence="8 9">SV_7m_r</strain>
    </source>
</reference>
<feature type="domain" description="RNA polymerase sigma-70 region 2" evidence="6">
    <location>
        <begin position="179"/>
        <end position="246"/>
    </location>
</feature>
<dbReference type="EMBL" id="CP036272">
    <property type="protein sequence ID" value="QDT59070.1"/>
    <property type="molecule type" value="Genomic_DNA"/>
</dbReference>
<dbReference type="InterPro" id="IPR007630">
    <property type="entry name" value="RNA_pol_sigma70_r4"/>
</dbReference>
<evidence type="ECO:0000259" key="6">
    <source>
        <dbReference type="Pfam" id="PF04542"/>
    </source>
</evidence>
<dbReference type="Gene3D" id="1.10.10.10">
    <property type="entry name" value="Winged helix-like DNA-binding domain superfamily/Winged helix DNA-binding domain"/>
    <property type="match status" value="1"/>
</dbReference>
<dbReference type="InterPro" id="IPR013324">
    <property type="entry name" value="RNA_pol_sigma_r3/r4-like"/>
</dbReference>
<dbReference type="PRINTS" id="PR00046">
    <property type="entry name" value="SIGMA70FCT"/>
</dbReference>
<dbReference type="Proteomes" id="UP000315003">
    <property type="component" value="Chromosome"/>
</dbReference>
<keyword evidence="9" id="KW-1185">Reference proteome</keyword>
<dbReference type="Pfam" id="PF04542">
    <property type="entry name" value="Sigma70_r2"/>
    <property type="match status" value="1"/>
</dbReference>
<dbReference type="InterPro" id="IPR007627">
    <property type="entry name" value="RNA_pol_sigma70_r2"/>
</dbReference>
<evidence type="ECO:0000256" key="4">
    <source>
        <dbReference type="ARBA" id="ARBA00023163"/>
    </source>
</evidence>
<keyword evidence="3" id="KW-0238">DNA-binding</keyword>
<evidence type="ECO:0000256" key="3">
    <source>
        <dbReference type="ARBA" id="ARBA00023125"/>
    </source>
</evidence>
<dbReference type="RefSeq" id="WP_145270688.1">
    <property type="nucleotide sequence ID" value="NZ_CP036272.1"/>
</dbReference>
<evidence type="ECO:0000256" key="1">
    <source>
        <dbReference type="ARBA" id="ARBA00023015"/>
    </source>
</evidence>
<dbReference type="GO" id="GO:0016987">
    <property type="term" value="F:sigma factor activity"/>
    <property type="evidence" value="ECO:0007669"/>
    <property type="project" value="UniProtKB-KW"/>
</dbReference>
<dbReference type="InterPro" id="IPR036388">
    <property type="entry name" value="WH-like_DNA-bd_sf"/>
</dbReference>
<dbReference type="PANTHER" id="PTHR30603:SF60">
    <property type="entry name" value="RNA POLYMERASE SIGMA FACTOR RPOD"/>
    <property type="match status" value="1"/>
</dbReference>
<evidence type="ECO:0000256" key="2">
    <source>
        <dbReference type="ARBA" id="ARBA00023082"/>
    </source>
</evidence>
<dbReference type="PANTHER" id="PTHR30603">
    <property type="entry name" value="RNA POLYMERASE SIGMA FACTOR RPO"/>
    <property type="match status" value="1"/>
</dbReference>
<proteinExistence type="predicted"/>
<dbReference type="Pfam" id="PF04545">
    <property type="entry name" value="Sigma70_r4"/>
    <property type="match status" value="1"/>
</dbReference>
<feature type="region of interest" description="Disordered" evidence="5">
    <location>
        <begin position="1"/>
        <end position="27"/>
    </location>
</feature>
<evidence type="ECO:0000313" key="9">
    <source>
        <dbReference type="Proteomes" id="UP000315003"/>
    </source>
</evidence>
<evidence type="ECO:0000256" key="5">
    <source>
        <dbReference type="SAM" id="MobiDB-lite"/>
    </source>
</evidence>